<protein>
    <submittedName>
        <fullName evidence="1">N-acyl-D-glucosamine 2-epimerase</fullName>
    </submittedName>
</protein>
<proteinExistence type="predicted"/>
<dbReference type="Gene3D" id="3.20.20.80">
    <property type="entry name" value="Glycosidases"/>
    <property type="match status" value="1"/>
</dbReference>
<sequence length="444" mass="50855">MHGPSIQVDPLFPYYANRSADSIAEEVLLAGYRIVHYFVVNENNINAELLRAFHRRGMFVWALVLGNGTFSTEGYPKEWMQWEMKLLKPVEDGYRRFSYFSRDYVRWKKRTIAELLARYPFDGIEIAEPYFPEWDGIRRGVYGDVGPMAQKTFMELHGCRMPDFVNQLSPRYYKRDTATYTKWVEFRVDAVNGFVDEMINGEGGARDVRPDIRTATWSLAVDDGPDSASRLREMQGLDAPAMIARVRPDLHMLQTHWPDWVKARLPGDYIRSYEPFVRDIRASHPLLPLGVQADIGSAKTMIKDRRWLHTFAGTANQLGYATWTAYEYHIGGTMYETRPVPWKAVRISLTEVMISFNKRIDPGSCTNLQQLFGVYEAGEHRPAGISHLQTDGNRLFVRSPIFPAGPFELLIPAIRDTPELWLFKDCKANEAAPGSRVSVPACLV</sequence>
<evidence type="ECO:0000313" key="2">
    <source>
        <dbReference type="Proteomes" id="UP000639396"/>
    </source>
</evidence>
<organism evidence="1 2">
    <name type="scientific">Paenibacillus oceani</name>
    <dbReference type="NCBI Taxonomy" id="2772510"/>
    <lineage>
        <taxon>Bacteria</taxon>
        <taxon>Bacillati</taxon>
        <taxon>Bacillota</taxon>
        <taxon>Bacilli</taxon>
        <taxon>Bacillales</taxon>
        <taxon>Paenibacillaceae</taxon>
        <taxon>Paenibacillus</taxon>
    </lineage>
</organism>
<dbReference type="Proteomes" id="UP000639396">
    <property type="component" value="Unassembled WGS sequence"/>
</dbReference>
<dbReference type="AlphaFoldDB" id="A0A927C8X7"/>
<evidence type="ECO:0000313" key="1">
    <source>
        <dbReference type="EMBL" id="MBD2863034.1"/>
    </source>
</evidence>
<accession>A0A927C8X7</accession>
<keyword evidence="2" id="KW-1185">Reference proteome</keyword>
<comment type="caution">
    <text evidence="1">The sequence shown here is derived from an EMBL/GenBank/DDBJ whole genome shotgun (WGS) entry which is preliminary data.</text>
</comment>
<gene>
    <name evidence="1" type="ORF">IDH45_13660</name>
</gene>
<name>A0A927C8X7_9BACL</name>
<reference evidence="1" key="1">
    <citation type="submission" date="2020-09" db="EMBL/GenBank/DDBJ databases">
        <title>A novel bacterium of genus Paenibacillus, isolated from South China Sea.</title>
        <authorList>
            <person name="Huang H."/>
            <person name="Mo K."/>
            <person name="Hu Y."/>
        </authorList>
    </citation>
    <scope>NUCLEOTIDE SEQUENCE</scope>
    <source>
        <strain evidence="1">IB182363</strain>
    </source>
</reference>
<dbReference type="EMBL" id="JACXJA010000016">
    <property type="protein sequence ID" value="MBD2863034.1"/>
    <property type="molecule type" value="Genomic_DNA"/>
</dbReference>